<reference evidence="1 2" key="1">
    <citation type="submission" date="2017-03" db="EMBL/GenBank/DDBJ databases">
        <title>Genome of the blue death feigning beetle - Asbolus verrucosus.</title>
        <authorList>
            <person name="Rider S.D."/>
        </authorList>
    </citation>
    <scope>NUCLEOTIDE SEQUENCE [LARGE SCALE GENOMIC DNA]</scope>
    <source>
        <strain evidence="1">Butters</strain>
        <tissue evidence="1">Head and leg muscle</tissue>
    </source>
</reference>
<organism evidence="1 2">
    <name type="scientific">Asbolus verrucosus</name>
    <name type="common">Desert ironclad beetle</name>
    <dbReference type="NCBI Taxonomy" id="1661398"/>
    <lineage>
        <taxon>Eukaryota</taxon>
        <taxon>Metazoa</taxon>
        <taxon>Ecdysozoa</taxon>
        <taxon>Arthropoda</taxon>
        <taxon>Hexapoda</taxon>
        <taxon>Insecta</taxon>
        <taxon>Pterygota</taxon>
        <taxon>Neoptera</taxon>
        <taxon>Endopterygota</taxon>
        <taxon>Coleoptera</taxon>
        <taxon>Polyphaga</taxon>
        <taxon>Cucujiformia</taxon>
        <taxon>Tenebrionidae</taxon>
        <taxon>Pimeliinae</taxon>
        <taxon>Asbolus</taxon>
    </lineage>
</organism>
<proteinExistence type="predicted"/>
<protein>
    <submittedName>
        <fullName evidence="1">Uncharacterized protein</fullName>
    </submittedName>
</protein>
<dbReference type="Proteomes" id="UP000292052">
    <property type="component" value="Unassembled WGS sequence"/>
</dbReference>
<accession>A0A482W8R3</accession>
<dbReference type="EMBL" id="QDEB01023293">
    <property type="protein sequence ID" value="RZC40768.1"/>
    <property type="molecule type" value="Genomic_DNA"/>
</dbReference>
<sequence>MDKYENKINTNLMMLETLVDLKGAMDGFGTNQKPVDIKDIFGRFITDLFSSVFLSQNVKEFFMKVVSDTVAYQEKHDVYRED</sequence>
<evidence type="ECO:0000313" key="2">
    <source>
        <dbReference type="Proteomes" id="UP000292052"/>
    </source>
</evidence>
<keyword evidence="2" id="KW-1185">Reference proteome</keyword>
<name>A0A482W8R3_ASBVE</name>
<comment type="caution">
    <text evidence="1">The sequence shown here is derived from an EMBL/GenBank/DDBJ whole genome shotgun (WGS) entry which is preliminary data.</text>
</comment>
<evidence type="ECO:0000313" key="1">
    <source>
        <dbReference type="EMBL" id="RZC40768.1"/>
    </source>
</evidence>
<dbReference type="AlphaFoldDB" id="A0A482W8R3"/>
<gene>
    <name evidence="1" type="ORF">BDFB_013091</name>
</gene>